<keyword evidence="1 5" id="KW-0808">Transferase</keyword>
<dbReference type="AlphaFoldDB" id="A0A3B1CRJ9"/>
<keyword evidence="3 5" id="KW-0418">Kinase</keyword>
<keyword evidence="2" id="KW-0547">Nucleotide-binding</keyword>
<evidence type="ECO:0000313" key="5">
    <source>
        <dbReference type="EMBL" id="VAX33226.1"/>
    </source>
</evidence>
<dbReference type="NCBIfam" id="NF001380">
    <property type="entry name" value="PRK00279.1-2"/>
    <property type="match status" value="1"/>
</dbReference>
<dbReference type="HAMAP" id="MF_00235">
    <property type="entry name" value="Adenylate_kinase_Adk"/>
    <property type="match status" value="1"/>
</dbReference>
<organism evidence="5">
    <name type="scientific">hydrothermal vent metagenome</name>
    <dbReference type="NCBI Taxonomy" id="652676"/>
    <lineage>
        <taxon>unclassified sequences</taxon>
        <taxon>metagenomes</taxon>
        <taxon>ecological metagenomes</taxon>
    </lineage>
</organism>
<dbReference type="InterPro" id="IPR006259">
    <property type="entry name" value="Adenyl_kin_sub"/>
</dbReference>
<dbReference type="InterPro" id="IPR027417">
    <property type="entry name" value="P-loop_NTPase"/>
</dbReference>
<dbReference type="Pfam" id="PF00406">
    <property type="entry name" value="ADK"/>
    <property type="match status" value="1"/>
</dbReference>
<dbReference type="SUPFAM" id="SSF52540">
    <property type="entry name" value="P-loop containing nucleoside triphosphate hydrolases"/>
    <property type="match status" value="1"/>
</dbReference>
<dbReference type="Gene3D" id="3.40.50.300">
    <property type="entry name" value="P-loop containing nucleotide triphosphate hydrolases"/>
    <property type="match status" value="1"/>
</dbReference>
<dbReference type="GO" id="GO:0004017">
    <property type="term" value="F:AMP kinase activity"/>
    <property type="evidence" value="ECO:0007669"/>
    <property type="project" value="UniProtKB-EC"/>
</dbReference>
<proteinExistence type="inferred from homology"/>
<dbReference type="Pfam" id="PF05191">
    <property type="entry name" value="ADK_lid"/>
    <property type="match status" value="1"/>
</dbReference>
<dbReference type="NCBIfam" id="TIGR01351">
    <property type="entry name" value="adk"/>
    <property type="match status" value="1"/>
</dbReference>
<name>A0A3B1CRJ9_9ZZZZ</name>
<dbReference type="NCBIfam" id="NF011100">
    <property type="entry name" value="PRK14527.1"/>
    <property type="match status" value="1"/>
</dbReference>
<dbReference type="CDD" id="cd01428">
    <property type="entry name" value="ADK"/>
    <property type="match status" value="1"/>
</dbReference>
<evidence type="ECO:0000256" key="3">
    <source>
        <dbReference type="ARBA" id="ARBA00022777"/>
    </source>
</evidence>
<reference evidence="5" key="1">
    <citation type="submission" date="2018-06" db="EMBL/GenBank/DDBJ databases">
        <authorList>
            <person name="Zhirakovskaya E."/>
        </authorList>
    </citation>
    <scope>NUCLEOTIDE SEQUENCE</scope>
</reference>
<sequence length="214" mass="23584">MRIVLLGAPGAGKGTQAKKLVEKYGIPQISTGDILRKAVADGTPLGKEAKSYMDKGELVPDSVVIGLVKERLTRDDCKKGFILDGFPRNTAQAEVLDKVLDETNIPLQVALCVDVDMDILMKRLTGRRTCRQCGQMYNIYFSSPQKEGVCDKCGGELYQRDDDKEETIRRRLEVYEAQTAPLIEYYKNKGILKTVEGTGGIDEIFASICSILGG</sequence>
<evidence type="ECO:0000256" key="2">
    <source>
        <dbReference type="ARBA" id="ARBA00022741"/>
    </source>
</evidence>
<dbReference type="PRINTS" id="PR00094">
    <property type="entry name" value="ADENYLTKNASE"/>
</dbReference>
<dbReference type="InterPro" id="IPR033690">
    <property type="entry name" value="Adenylat_kinase_CS"/>
</dbReference>
<dbReference type="NCBIfam" id="NF001381">
    <property type="entry name" value="PRK00279.1-3"/>
    <property type="match status" value="1"/>
</dbReference>
<gene>
    <name evidence="5" type="ORF">MNBD_NITROSPIRAE03-525</name>
</gene>
<dbReference type="PANTHER" id="PTHR23359">
    <property type="entry name" value="NUCLEOTIDE KINASE"/>
    <property type="match status" value="1"/>
</dbReference>
<dbReference type="FunFam" id="3.40.50.300:FF:000106">
    <property type="entry name" value="Adenylate kinase mitochondrial"/>
    <property type="match status" value="1"/>
</dbReference>
<evidence type="ECO:0000256" key="1">
    <source>
        <dbReference type="ARBA" id="ARBA00022679"/>
    </source>
</evidence>
<dbReference type="InterPro" id="IPR007862">
    <property type="entry name" value="Adenylate_kinase_lid-dom"/>
</dbReference>
<feature type="domain" description="Adenylate kinase active site lid" evidence="4">
    <location>
        <begin position="127"/>
        <end position="162"/>
    </location>
</feature>
<dbReference type="InterPro" id="IPR000850">
    <property type="entry name" value="Adenylat/UMP-CMP_kin"/>
</dbReference>
<protein>
    <submittedName>
        <fullName evidence="5">Adenylate kinase</fullName>
        <ecNumber evidence="5">2.7.4.3</ecNumber>
    </submittedName>
</protein>
<dbReference type="EC" id="2.7.4.3" evidence="5"/>
<dbReference type="GO" id="GO:0005524">
    <property type="term" value="F:ATP binding"/>
    <property type="evidence" value="ECO:0007669"/>
    <property type="project" value="InterPro"/>
</dbReference>
<dbReference type="EMBL" id="UOGI01000169">
    <property type="protein sequence ID" value="VAX33226.1"/>
    <property type="molecule type" value="Genomic_DNA"/>
</dbReference>
<accession>A0A3B1CRJ9</accession>
<dbReference type="PROSITE" id="PS00113">
    <property type="entry name" value="ADENYLATE_KINASE"/>
    <property type="match status" value="1"/>
</dbReference>
<evidence type="ECO:0000259" key="4">
    <source>
        <dbReference type="Pfam" id="PF05191"/>
    </source>
</evidence>